<sequence length="193" mass="21359">MSQDIPVTGYAILGLLTFGDELTGYEIKQRADVTLRFYWVSPAMSQIYTELRRLSDHGLVTADVRTDGGRDVTTYAITGAGQAALRAWMDTTPAGFPVLKHPVLLRLLVGHVTEPEQTRQMLREYVAELDQALVDLGRVRESLRGADEPGQPFRFPSLVAEWGLDYFDAERRHTHRALASLGETGPGDTDATA</sequence>
<name>A0A6J7LCK6_9ZZZZ</name>
<dbReference type="Pfam" id="PF03551">
    <property type="entry name" value="PadR"/>
    <property type="match status" value="1"/>
</dbReference>
<feature type="domain" description="Transcription regulator PadR N-terminal" evidence="1">
    <location>
        <begin position="12"/>
        <end position="86"/>
    </location>
</feature>
<dbReference type="AlphaFoldDB" id="A0A6J7LCK6"/>
<evidence type="ECO:0000259" key="1">
    <source>
        <dbReference type="Pfam" id="PF03551"/>
    </source>
</evidence>
<dbReference type="SUPFAM" id="SSF46785">
    <property type="entry name" value="Winged helix' DNA-binding domain"/>
    <property type="match status" value="1"/>
</dbReference>
<dbReference type="Pfam" id="PF10400">
    <property type="entry name" value="Vir_act_alpha_C"/>
    <property type="match status" value="1"/>
</dbReference>
<dbReference type="EMBL" id="CAFBMW010000049">
    <property type="protein sequence ID" value="CAB4964752.1"/>
    <property type="molecule type" value="Genomic_DNA"/>
</dbReference>
<dbReference type="InterPro" id="IPR018309">
    <property type="entry name" value="Tscrpt_reg_PadR_C"/>
</dbReference>
<dbReference type="InterPro" id="IPR036388">
    <property type="entry name" value="WH-like_DNA-bd_sf"/>
</dbReference>
<accession>A0A6J7LCK6</accession>
<dbReference type="InterPro" id="IPR005149">
    <property type="entry name" value="Tscrpt_reg_PadR_N"/>
</dbReference>
<evidence type="ECO:0000313" key="3">
    <source>
        <dbReference type="EMBL" id="CAB4964752.1"/>
    </source>
</evidence>
<gene>
    <name evidence="3" type="ORF">UFOPK3662_03596</name>
</gene>
<organism evidence="3">
    <name type="scientific">freshwater metagenome</name>
    <dbReference type="NCBI Taxonomy" id="449393"/>
    <lineage>
        <taxon>unclassified sequences</taxon>
        <taxon>metagenomes</taxon>
        <taxon>ecological metagenomes</taxon>
    </lineage>
</organism>
<dbReference type="PANTHER" id="PTHR43252">
    <property type="entry name" value="TRANSCRIPTIONAL REGULATOR YQJI"/>
    <property type="match status" value="1"/>
</dbReference>
<feature type="domain" description="Transcription regulator PadR C-terminal" evidence="2">
    <location>
        <begin position="100"/>
        <end position="181"/>
    </location>
</feature>
<reference evidence="3" key="1">
    <citation type="submission" date="2020-05" db="EMBL/GenBank/DDBJ databases">
        <authorList>
            <person name="Chiriac C."/>
            <person name="Salcher M."/>
            <person name="Ghai R."/>
            <person name="Kavagutti S V."/>
        </authorList>
    </citation>
    <scope>NUCLEOTIDE SEQUENCE</scope>
</reference>
<dbReference type="InterPro" id="IPR036390">
    <property type="entry name" value="WH_DNA-bd_sf"/>
</dbReference>
<dbReference type="PANTHER" id="PTHR43252:SF6">
    <property type="entry name" value="NEGATIVE TRANSCRIPTION REGULATOR PADR"/>
    <property type="match status" value="1"/>
</dbReference>
<proteinExistence type="predicted"/>
<protein>
    <submittedName>
        <fullName evidence="3">Unannotated protein</fullName>
    </submittedName>
</protein>
<dbReference type="Gene3D" id="1.10.10.10">
    <property type="entry name" value="Winged helix-like DNA-binding domain superfamily/Winged helix DNA-binding domain"/>
    <property type="match status" value="1"/>
</dbReference>
<evidence type="ECO:0000259" key="2">
    <source>
        <dbReference type="Pfam" id="PF10400"/>
    </source>
</evidence>